<evidence type="ECO:0000256" key="10">
    <source>
        <dbReference type="SAM" id="Phobius"/>
    </source>
</evidence>
<protein>
    <submittedName>
        <fullName evidence="13">MFS transporter</fullName>
    </submittedName>
</protein>
<keyword evidence="2" id="KW-0813">Transport</keyword>
<feature type="domain" description="Major facilitator superfamily (MFS) profile" evidence="11">
    <location>
        <begin position="7"/>
        <end position="414"/>
    </location>
</feature>
<comment type="subcellular location">
    <subcellularLocation>
        <location evidence="1">Cell membrane</location>
        <topology evidence="1">Multi-pass membrane protein</topology>
    </subcellularLocation>
</comment>
<dbReference type="GO" id="GO:0022857">
    <property type="term" value="F:transmembrane transporter activity"/>
    <property type="evidence" value="ECO:0007669"/>
    <property type="project" value="InterPro"/>
</dbReference>
<comment type="caution">
    <text evidence="13">The sequence shown here is derived from an EMBL/GenBank/DDBJ whole genome shotgun (WGS) entry which is preliminary data.</text>
</comment>
<keyword evidence="9" id="KW-0349">Heme</keyword>
<dbReference type="Gene3D" id="1.20.1250.20">
    <property type="entry name" value="MFS general substrate transporter like domains"/>
    <property type="match status" value="2"/>
</dbReference>
<dbReference type="OrthoDB" id="9814001at2"/>
<feature type="transmembrane region" description="Helical" evidence="10">
    <location>
        <begin position="331"/>
        <end position="354"/>
    </location>
</feature>
<dbReference type="InterPro" id="IPR009056">
    <property type="entry name" value="Cyt_c-like_dom"/>
</dbReference>
<dbReference type="InterPro" id="IPR020846">
    <property type="entry name" value="MFS_dom"/>
</dbReference>
<dbReference type="EMBL" id="MUTJ01000015">
    <property type="protein sequence ID" value="ONU92116.1"/>
    <property type="molecule type" value="Genomic_DNA"/>
</dbReference>
<evidence type="ECO:0000259" key="11">
    <source>
        <dbReference type="PROSITE" id="PS50850"/>
    </source>
</evidence>
<evidence type="ECO:0000256" key="5">
    <source>
        <dbReference type="ARBA" id="ARBA00022723"/>
    </source>
</evidence>
<feature type="transmembrane region" description="Helical" evidence="10">
    <location>
        <begin position="7"/>
        <end position="33"/>
    </location>
</feature>
<feature type="transmembrane region" description="Helical" evidence="10">
    <location>
        <begin position="81"/>
        <end position="104"/>
    </location>
</feature>
<dbReference type="GO" id="GO:0020037">
    <property type="term" value="F:heme binding"/>
    <property type="evidence" value="ECO:0007669"/>
    <property type="project" value="InterPro"/>
</dbReference>
<dbReference type="PANTHER" id="PTHR43045">
    <property type="entry name" value="SHIKIMATE TRANSPORTER"/>
    <property type="match status" value="1"/>
</dbReference>
<dbReference type="GO" id="GO:0009055">
    <property type="term" value="F:electron transfer activity"/>
    <property type="evidence" value="ECO:0007669"/>
    <property type="project" value="InterPro"/>
</dbReference>
<dbReference type="InterPro" id="IPR036259">
    <property type="entry name" value="MFS_trans_sf"/>
</dbReference>
<evidence type="ECO:0000256" key="9">
    <source>
        <dbReference type="PROSITE-ProRule" id="PRU00433"/>
    </source>
</evidence>
<reference evidence="13 14" key="1">
    <citation type="submission" date="2016-08" db="EMBL/GenBank/DDBJ databases">
        <authorList>
            <person name="Seilhamer J.J."/>
        </authorList>
    </citation>
    <scope>NUCLEOTIDE SEQUENCE [LARGE SCALE GENOMIC DNA]</scope>
    <source>
        <strain evidence="13 14">VC14762</strain>
    </source>
</reference>
<keyword evidence="5 9" id="KW-0479">Metal-binding</keyword>
<dbReference type="PROSITE" id="PS50850">
    <property type="entry name" value="MFS"/>
    <property type="match status" value="1"/>
</dbReference>
<dbReference type="PROSITE" id="PS51007">
    <property type="entry name" value="CYTC"/>
    <property type="match status" value="1"/>
</dbReference>
<evidence type="ECO:0000256" key="3">
    <source>
        <dbReference type="ARBA" id="ARBA00022475"/>
    </source>
</evidence>
<evidence type="ECO:0000256" key="2">
    <source>
        <dbReference type="ARBA" id="ARBA00022448"/>
    </source>
</evidence>
<dbReference type="AlphaFoldDB" id="A0A1V2WAC9"/>
<dbReference type="InterPro" id="IPR011701">
    <property type="entry name" value="MFS"/>
</dbReference>
<feature type="transmembrane region" description="Helical" evidence="10">
    <location>
        <begin position="180"/>
        <end position="199"/>
    </location>
</feature>
<feature type="transmembrane region" description="Helical" evidence="10">
    <location>
        <begin position="247"/>
        <end position="266"/>
    </location>
</feature>
<feature type="transmembrane region" description="Helical" evidence="10">
    <location>
        <begin position="392"/>
        <end position="412"/>
    </location>
</feature>
<dbReference type="Proteomes" id="UP000188543">
    <property type="component" value="Unassembled WGS sequence"/>
</dbReference>
<dbReference type="SUPFAM" id="SSF103473">
    <property type="entry name" value="MFS general substrate transporter"/>
    <property type="match status" value="1"/>
</dbReference>
<evidence type="ECO:0000256" key="6">
    <source>
        <dbReference type="ARBA" id="ARBA00022989"/>
    </source>
</evidence>
<keyword evidence="6 10" id="KW-1133">Transmembrane helix</keyword>
<evidence type="ECO:0000256" key="1">
    <source>
        <dbReference type="ARBA" id="ARBA00004651"/>
    </source>
</evidence>
<feature type="transmembrane region" description="Helical" evidence="10">
    <location>
        <begin position="45"/>
        <end position="69"/>
    </location>
</feature>
<keyword evidence="3" id="KW-1003">Cell membrane</keyword>
<dbReference type="Pfam" id="PF00083">
    <property type="entry name" value="Sugar_tr"/>
    <property type="match status" value="1"/>
</dbReference>
<evidence type="ECO:0000313" key="14">
    <source>
        <dbReference type="Proteomes" id="UP000188543"/>
    </source>
</evidence>
<dbReference type="InterPro" id="IPR005828">
    <property type="entry name" value="MFS_sugar_transport-like"/>
</dbReference>
<evidence type="ECO:0000313" key="13">
    <source>
        <dbReference type="EMBL" id="ONU92116.1"/>
    </source>
</evidence>
<evidence type="ECO:0000259" key="12">
    <source>
        <dbReference type="PROSITE" id="PS51007"/>
    </source>
</evidence>
<feature type="domain" description="Cytochrome c" evidence="12">
    <location>
        <begin position="308"/>
        <end position="415"/>
    </location>
</feature>
<keyword evidence="8 10" id="KW-0472">Membrane</keyword>
<feature type="transmembrane region" description="Helical" evidence="10">
    <location>
        <begin position="110"/>
        <end position="133"/>
    </location>
</feature>
<proteinExistence type="predicted"/>
<sequence>MKKRANLMFACTVGTTLEWYDFFAFAACAVLVFDKQFFVVGNPLAATLLALATFAVGFVARPLGGIVFGMIGDRIGRRKTLVVSLLMMGISTFCVGLLPTYASIGIAAPLLLVLLRIVQGIAVGGEATGAILMIAESMPGAQRGFWTSFTMFAGPLANVLTAFVIGMVQRFYGDAAFVDWAWRIPFFISALLVIVGFWTRRRVEESAAFAELSAAHQTVERASLRDTCASNGRQMARAFFVKAAENTFLYLFSTFALGLATGYLHFSRPQALSALMWASAVEVVVILVAAHVSDRIGRRPVLIAGLLGAAIAGCSLFTLSPGSDYVHLQLALIACLTCHGIILGPMAAYMAELFPTRVRFTALSTSYQLASVLGGSIAPIVGTLLVSYTGSAIFVAGYAILMALPAFVAVIASRESRGEDFQSRSMSTGHAVVLTNDRPRSTHA</sequence>
<dbReference type="RefSeq" id="WP_060264840.1">
    <property type="nucleotide sequence ID" value="NZ_CADETK010000023.1"/>
</dbReference>
<evidence type="ECO:0000256" key="7">
    <source>
        <dbReference type="ARBA" id="ARBA00023004"/>
    </source>
</evidence>
<feature type="transmembrane region" description="Helical" evidence="10">
    <location>
        <begin position="145"/>
        <end position="168"/>
    </location>
</feature>
<dbReference type="GO" id="GO:0005886">
    <property type="term" value="C:plasma membrane"/>
    <property type="evidence" value="ECO:0007669"/>
    <property type="project" value="UniProtKB-SubCell"/>
</dbReference>
<keyword evidence="4 10" id="KW-0812">Transmembrane</keyword>
<keyword evidence="7 9" id="KW-0408">Iron</keyword>
<organism evidence="13 14">
    <name type="scientific">Burkholderia cenocepacia</name>
    <dbReference type="NCBI Taxonomy" id="95486"/>
    <lineage>
        <taxon>Bacteria</taxon>
        <taxon>Pseudomonadati</taxon>
        <taxon>Pseudomonadota</taxon>
        <taxon>Betaproteobacteria</taxon>
        <taxon>Burkholderiales</taxon>
        <taxon>Burkholderiaceae</taxon>
        <taxon>Burkholderia</taxon>
        <taxon>Burkholderia cepacia complex</taxon>
    </lineage>
</organism>
<dbReference type="GO" id="GO:0046872">
    <property type="term" value="F:metal ion binding"/>
    <property type="evidence" value="ECO:0007669"/>
    <property type="project" value="UniProtKB-KW"/>
</dbReference>
<feature type="transmembrane region" description="Helical" evidence="10">
    <location>
        <begin position="366"/>
        <end position="386"/>
    </location>
</feature>
<gene>
    <name evidence="13" type="ORF">A8E72_03890</name>
</gene>
<dbReference type="PANTHER" id="PTHR43045:SF1">
    <property type="entry name" value="SHIKIMATE TRANSPORTER"/>
    <property type="match status" value="1"/>
</dbReference>
<evidence type="ECO:0000256" key="8">
    <source>
        <dbReference type="ARBA" id="ARBA00023136"/>
    </source>
</evidence>
<evidence type="ECO:0000256" key="4">
    <source>
        <dbReference type="ARBA" id="ARBA00022692"/>
    </source>
</evidence>
<dbReference type="GeneID" id="56563118"/>
<accession>A0A1V2WAC9</accession>
<name>A0A1V2WAC9_9BURK</name>
<feature type="transmembrane region" description="Helical" evidence="10">
    <location>
        <begin position="272"/>
        <end position="289"/>
    </location>
</feature>
<feature type="transmembrane region" description="Helical" evidence="10">
    <location>
        <begin position="301"/>
        <end position="319"/>
    </location>
</feature>
<dbReference type="Pfam" id="PF07690">
    <property type="entry name" value="MFS_1"/>
    <property type="match status" value="1"/>
</dbReference>